<dbReference type="Gene3D" id="6.10.340.10">
    <property type="match status" value="1"/>
</dbReference>
<evidence type="ECO:0000256" key="9">
    <source>
        <dbReference type="ARBA" id="ARBA00022777"/>
    </source>
</evidence>
<keyword evidence="7 16" id="KW-0812">Transmembrane</keyword>
<dbReference type="Proteomes" id="UP000522688">
    <property type="component" value="Unassembled WGS sequence"/>
</dbReference>
<evidence type="ECO:0000256" key="11">
    <source>
        <dbReference type="ARBA" id="ARBA00022989"/>
    </source>
</evidence>
<sequence>MTSPRLALPGARSRRLVAGGQRLAHVWRSSLELRTVALTVVLAGVGASIIAASISVSIGANLYDQRRDQVQSESLRATLLAQNIFDSATATEDADQVELDSLQNEAQSAILGSTSSPGGTRIAILRTPGQTTARTIQNIASPDFPASVVTPELREQVASDTGSLALQPVSLTSGSGGTAPGIAVGSTLQVPTAGQYELYLVYDLADAEATLALMQRTLAIGSIALVVLIGVITYAVVRLVVGPVRLAAETSQKIAAGHLEERIPEKGEDVVATLGRSFNGMADAMQRQISQLAELSRLQQRFVSDVSHELRTPLTTIRLAGDVLYDQRGAFTPSAARTTELLHTQVDRFELLLADLLEISRFDAGAVELELERIVLVRLVEDGVAEYEPLALETGSRIDIVAHGGYFETEVDARRLRRIFRNLLGNAIEHGEGRPITIEVDSDPDAVAIAVRDRGVGMTAADAERVFDRFWRADPSRRRTIGGTGLGLAISREDAALHGGRIDVWSRVGEGSRFVVTLPRTVGGALTTHPLPVRPADDPDDVVSGEPWAGTVPDDEDDAHV</sequence>
<dbReference type="InterPro" id="IPR003661">
    <property type="entry name" value="HisK_dim/P_dom"/>
</dbReference>
<dbReference type="EC" id="2.7.13.3" evidence="3"/>
<evidence type="ECO:0000256" key="13">
    <source>
        <dbReference type="ARBA" id="ARBA00023136"/>
    </source>
</evidence>
<dbReference type="InterPro" id="IPR047669">
    <property type="entry name" value="MtrAB_MtrB"/>
</dbReference>
<evidence type="ECO:0000256" key="12">
    <source>
        <dbReference type="ARBA" id="ARBA00023012"/>
    </source>
</evidence>
<evidence type="ECO:0000256" key="7">
    <source>
        <dbReference type="ARBA" id="ARBA00022692"/>
    </source>
</evidence>
<dbReference type="PANTHER" id="PTHR43711">
    <property type="entry name" value="TWO-COMPONENT HISTIDINE KINASE"/>
    <property type="match status" value="1"/>
</dbReference>
<feature type="transmembrane region" description="Helical" evidence="16">
    <location>
        <begin position="218"/>
        <end position="237"/>
    </location>
</feature>
<keyword evidence="9 20" id="KW-0418">Kinase</keyword>
<feature type="domain" description="HAMP" evidence="18">
    <location>
        <begin position="238"/>
        <end position="290"/>
    </location>
</feature>
<dbReference type="CDD" id="cd00075">
    <property type="entry name" value="HATPase"/>
    <property type="match status" value="1"/>
</dbReference>
<dbReference type="SUPFAM" id="SSF47384">
    <property type="entry name" value="Homodimeric domain of signal transducing histidine kinase"/>
    <property type="match status" value="1"/>
</dbReference>
<feature type="region of interest" description="Disordered" evidence="15">
    <location>
        <begin position="525"/>
        <end position="561"/>
    </location>
</feature>
<dbReference type="SUPFAM" id="SSF55874">
    <property type="entry name" value="ATPase domain of HSP90 chaperone/DNA topoisomerase II/histidine kinase"/>
    <property type="match status" value="1"/>
</dbReference>
<evidence type="ECO:0000256" key="6">
    <source>
        <dbReference type="ARBA" id="ARBA00022679"/>
    </source>
</evidence>
<dbReference type="PROSITE" id="PS50109">
    <property type="entry name" value="HIS_KIN"/>
    <property type="match status" value="1"/>
</dbReference>
<dbReference type="InterPro" id="IPR003660">
    <property type="entry name" value="HAMP_dom"/>
</dbReference>
<dbReference type="Pfam" id="PF02518">
    <property type="entry name" value="HATPase_c"/>
    <property type="match status" value="1"/>
</dbReference>
<keyword evidence="12" id="KW-0902">Two-component regulatory system</keyword>
<evidence type="ECO:0000256" key="15">
    <source>
        <dbReference type="SAM" id="MobiDB-lite"/>
    </source>
</evidence>
<dbReference type="Proteomes" id="UP000321154">
    <property type="component" value="Unassembled WGS sequence"/>
</dbReference>
<evidence type="ECO:0000313" key="21">
    <source>
        <dbReference type="Proteomes" id="UP000321154"/>
    </source>
</evidence>
<dbReference type="Gene3D" id="1.10.287.130">
    <property type="match status" value="1"/>
</dbReference>
<dbReference type="FunFam" id="3.30.565.10:FF:000013">
    <property type="entry name" value="Two-component sensor histidine kinase"/>
    <property type="match status" value="1"/>
</dbReference>
<dbReference type="FunFam" id="1.10.287.130:FF:000010">
    <property type="entry name" value="Two-component sensor histidine kinase"/>
    <property type="match status" value="1"/>
</dbReference>
<keyword evidence="4" id="KW-1003">Cell membrane</keyword>
<dbReference type="CDD" id="cd00082">
    <property type="entry name" value="HisKA"/>
    <property type="match status" value="1"/>
</dbReference>
<evidence type="ECO:0000256" key="4">
    <source>
        <dbReference type="ARBA" id="ARBA00022475"/>
    </source>
</evidence>
<dbReference type="InterPro" id="IPR005467">
    <property type="entry name" value="His_kinase_dom"/>
</dbReference>
<keyword evidence="11 16" id="KW-1133">Transmembrane helix</keyword>
<evidence type="ECO:0000256" key="3">
    <source>
        <dbReference type="ARBA" id="ARBA00012438"/>
    </source>
</evidence>
<proteinExistence type="predicted"/>
<dbReference type="SMART" id="SM00387">
    <property type="entry name" value="HATPase_c"/>
    <property type="match status" value="1"/>
</dbReference>
<keyword evidence="5" id="KW-0597">Phosphoprotein</keyword>
<dbReference type="EMBL" id="JACGWW010000001">
    <property type="protein sequence ID" value="MBA8812326.1"/>
    <property type="molecule type" value="Genomic_DNA"/>
</dbReference>
<evidence type="ECO:0000259" key="17">
    <source>
        <dbReference type="PROSITE" id="PS50109"/>
    </source>
</evidence>
<evidence type="ECO:0000256" key="8">
    <source>
        <dbReference type="ARBA" id="ARBA00022741"/>
    </source>
</evidence>
<dbReference type="InterPro" id="IPR036097">
    <property type="entry name" value="HisK_dim/P_sf"/>
</dbReference>
<dbReference type="RefSeq" id="WP_146856057.1">
    <property type="nucleotide sequence ID" value="NZ_BAAAHR010000002.1"/>
</dbReference>
<protein>
    <recommendedName>
        <fullName evidence="14">Sensor histidine kinase MtrB</fullName>
        <ecNumber evidence="3">2.7.13.3</ecNumber>
    </recommendedName>
</protein>
<keyword evidence="6 20" id="KW-0808">Transferase</keyword>
<dbReference type="GO" id="GO:0005886">
    <property type="term" value="C:plasma membrane"/>
    <property type="evidence" value="ECO:0007669"/>
    <property type="project" value="UniProtKB-SubCell"/>
</dbReference>
<comment type="caution">
    <text evidence="20">The sequence shown here is derived from an EMBL/GenBank/DDBJ whole genome shotgun (WGS) entry which is preliminary data.</text>
</comment>
<dbReference type="InterPro" id="IPR050736">
    <property type="entry name" value="Sensor_HK_Regulatory"/>
</dbReference>
<evidence type="ECO:0000313" key="19">
    <source>
        <dbReference type="EMBL" id="GEK83889.1"/>
    </source>
</evidence>
<reference evidence="19 21" key="1">
    <citation type="submission" date="2019-07" db="EMBL/GenBank/DDBJ databases">
        <title>Whole genome shotgun sequence of Frigoribacterium faeni NBRC 103066.</title>
        <authorList>
            <person name="Hosoyama A."/>
            <person name="Uohara A."/>
            <person name="Ohji S."/>
            <person name="Ichikawa N."/>
        </authorList>
    </citation>
    <scope>NUCLEOTIDE SEQUENCE [LARGE SCALE GENOMIC DNA]</scope>
    <source>
        <strain evidence="19 21">NBRC 103066</strain>
    </source>
</reference>
<dbReference type="NCBIfam" id="NF040691">
    <property type="entry name" value="MtrAB_MtrB"/>
    <property type="match status" value="1"/>
</dbReference>
<feature type="domain" description="Histidine kinase" evidence="17">
    <location>
        <begin position="305"/>
        <end position="522"/>
    </location>
</feature>
<evidence type="ECO:0000256" key="2">
    <source>
        <dbReference type="ARBA" id="ARBA00004651"/>
    </source>
</evidence>
<comment type="subcellular location">
    <subcellularLocation>
        <location evidence="2">Cell membrane</location>
        <topology evidence="2">Multi-pass membrane protein</topology>
    </subcellularLocation>
</comment>
<keyword evidence="13 16" id="KW-0472">Membrane</keyword>
<dbReference type="PROSITE" id="PS50885">
    <property type="entry name" value="HAMP"/>
    <property type="match status" value="1"/>
</dbReference>
<dbReference type="SMART" id="SM00388">
    <property type="entry name" value="HisKA"/>
    <property type="match status" value="1"/>
</dbReference>
<accession>A0A7W3JGE1</accession>
<evidence type="ECO:0000313" key="22">
    <source>
        <dbReference type="Proteomes" id="UP000522688"/>
    </source>
</evidence>
<feature type="transmembrane region" description="Helical" evidence="16">
    <location>
        <begin position="36"/>
        <end position="63"/>
    </location>
</feature>
<dbReference type="CDD" id="cd06225">
    <property type="entry name" value="HAMP"/>
    <property type="match status" value="1"/>
</dbReference>
<dbReference type="SMART" id="SM00304">
    <property type="entry name" value="HAMP"/>
    <property type="match status" value="1"/>
</dbReference>
<keyword evidence="10" id="KW-0067">ATP-binding</keyword>
<dbReference type="AlphaFoldDB" id="A0A7W3JGE1"/>
<dbReference type="InterPro" id="IPR004358">
    <property type="entry name" value="Sig_transdc_His_kin-like_C"/>
</dbReference>
<evidence type="ECO:0000256" key="14">
    <source>
        <dbReference type="ARBA" id="ARBA00035305"/>
    </source>
</evidence>
<evidence type="ECO:0000256" key="1">
    <source>
        <dbReference type="ARBA" id="ARBA00000085"/>
    </source>
</evidence>
<dbReference type="SUPFAM" id="SSF158472">
    <property type="entry name" value="HAMP domain-like"/>
    <property type="match status" value="1"/>
</dbReference>
<dbReference type="InterPro" id="IPR003594">
    <property type="entry name" value="HATPase_dom"/>
</dbReference>
<name>A0A7W3JGE1_9MICO</name>
<evidence type="ECO:0000259" key="18">
    <source>
        <dbReference type="PROSITE" id="PS50885"/>
    </source>
</evidence>
<dbReference type="Pfam" id="PF00512">
    <property type="entry name" value="HisKA"/>
    <property type="match status" value="1"/>
</dbReference>
<dbReference type="PRINTS" id="PR00344">
    <property type="entry name" value="BCTRLSENSOR"/>
</dbReference>
<dbReference type="EMBL" id="BJUV01000022">
    <property type="protein sequence ID" value="GEK83889.1"/>
    <property type="molecule type" value="Genomic_DNA"/>
</dbReference>
<reference evidence="20 22" key="2">
    <citation type="submission" date="2020-07" db="EMBL/GenBank/DDBJ databases">
        <title>Sequencing the genomes of 1000 actinobacteria strains.</title>
        <authorList>
            <person name="Klenk H.-P."/>
        </authorList>
    </citation>
    <scope>NUCLEOTIDE SEQUENCE [LARGE SCALE GENOMIC DNA]</scope>
    <source>
        <strain evidence="20 22">DSM 10309</strain>
    </source>
</reference>
<dbReference type="OrthoDB" id="9786919at2"/>
<gene>
    <name evidence="20" type="ORF">FB463_000550</name>
    <name evidence="19" type="ORF">FFA01_21980</name>
</gene>
<keyword evidence="8" id="KW-0547">Nucleotide-binding</keyword>
<evidence type="ECO:0000256" key="5">
    <source>
        <dbReference type="ARBA" id="ARBA00022553"/>
    </source>
</evidence>
<comment type="catalytic activity">
    <reaction evidence="1">
        <text>ATP + protein L-histidine = ADP + protein N-phospho-L-histidine.</text>
        <dbReference type="EC" id="2.7.13.3"/>
    </reaction>
</comment>
<dbReference type="Gene3D" id="3.30.565.10">
    <property type="entry name" value="Histidine kinase-like ATPase, C-terminal domain"/>
    <property type="match status" value="1"/>
</dbReference>
<dbReference type="PANTHER" id="PTHR43711:SF1">
    <property type="entry name" value="HISTIDINE KINASE 1"/>
    <property type="match status" value="1"/>
</dbReference>
<evidence type="ECO:0000313" key="20">
    <source>
        <dbReference type="EMBL" id="MBA8812326.1"/>
    </source>
</evidence>
<evidence type="ECO:0000256" key="16">
    <source>
        <dbReference type="SAM" id="Phobius"/>
    </source>
</evidence>
<dbReference type="GO" id="GO:0005524">
    <property type="term" value="F:ATP binding"/>
    <property type="evidence" value="ECO:0007669"/>
    <property type="project" value="UniProtKB-KW"/>
</dbReference>
<organism evidence="20 22">
    <name type="scientific">Frigoribacterium faeni</name>
    <dbReference type="NCBI Taxonomy" id="145483"/>
    <lineage>
        <taxon>Bacteria</taxon>
        <taxon>Bacillati</taxon>
        <taxon>Actinomycetota</taxon>
        <taxon>Actinomycetes</taxon>
        <taxon>Micrococcales</taxon>
        <taxon>Microbacteriaceae</taxon>
        <taxon>Frigoribacterium</taxon>
    </lineage>
</organism>
<dbReference type="GO" id="GO:0000155">
    <property type="term" value="F:phosphorelay sensor kinase activity"/>
    <property type="evidence" value="ECO:0007669"/>
    <property type="project" value="InterPro"/>
</dbReference>
<dbReference type="InterPro" id="IPR036890">
    <property type="entry name" value="HATPase_C_sf"/>
</dbReference>
<evidence type="ECO:0000256" key="10">
    <source>
        <dbReference type="ARBA" id="ARBA00022840"/>
    </source>
</evidence>
<dbReference type="Pfam" id="PF00672">
    <property type="entry name" value="HAMP"/>
    <property type="match status" value="1"/>
</dbReference>
<keyword evidence="21" id="KW-1185">Reference proteome</keyword>